<keyword evidence="9" id="KW-1185">Reference proteome</keyword>
<dbReference type="Proteomes" id="UP001186944">
    <property type="component" value="Unassembled WGS sequence"/>
</dbReference>
<gene>
    <name evidence="8" type="ORF">FSP39_022536</name>
</gene>
<dbReference type="Pfam" id="PF02931">
    <property type="entry name" value="Neur_chan_LBD"/>
    <property type="match status" value="1"/>
</dbReference>
<keyword evidence="4 5" id="KW-0472">Membrane</keyword>
<dbReference type="PROSITE" id="PS00236">
    <property type="entry name" value="NEUROTR_ION_CHANNEL"/>
    <property type="match status" value="1"/>
</dbReference>
<dbReference type="InterPro" id="IPR036734">
    <property type="entry name" value="Neur_chan_lig-bd_sf"/>
</dbReference>
<evidence type="ECO:0000313" key="9">
    <source>
        <dbReference type="Proteomes" id="UP001186944"/>
    </source>
</evidence>
<keyword evidence="2 5" id="KW-0812">Transmembrane</keyword>
<keyword evidence="5" id="KW-0407">Ion channel</keyword>
<organism evidence="8 9">
    <name type="scientific">Pinctada imbricata</name>
    <name type="common">Atlantic pearl-oyster</name>
    <name type="synonym">Pinctada martensii</name>
    <dbReference type="NCBI Taxonomy" id="66713"/>
    <lineage>
        <taxon>Eukaryota</taxon>
        <taxon>Metazoa</taxon>
        <taxon>Spiralia</taxon>
        <taxon>Lophotrochozoa</taxon>
        <taxon>Mollusca</taxon>
        <taxon>Bivalvia</taxon>
        <taxon>Autobranchia</taxon>
        <taxon>Pteriomorphia</taxon>
        <taxon>Pterioida</taxon>
        <taxon>Pterioidea</taxon>
        <taxon>Pteriidae</taxon>
        <taxon>Pinctada</taxon>
    </lineage>
</organism>
<dbReference type="InterPro" id="IPR038050">
    <property type="entry name" value="Neuro_actylchol_rec"/>
</dbReference>
<dbReference type="SUPFAM" id="SSF90112">
    <property type="entry name" value="Neurotransmitter-gated ion-channel transmembrane pore"/>
    <property type="match status" value="1"/>
</dbReference>
<dbReference type="SUPFAM" id="SSF63712">
    <property type="entry name" value="Nicotinic receptor ligand binding domain-like"/>
    <property type="match status" value="1"/>
</dbReference>
<name>A0AA88YJ40_PINIB</name>
<feature type="transmembrane region" description="Helical" evidence="5">
    <location>
        <begin position="421"/>
        <end position="444"/>
    </location>
</feature>
<dbReference type="InterPro" id="IPR006201">
    <property type="entry name" value="Neur_channel"/>
</dbReference>
<evidence type="ECO:0000256" key="4">
    <source>
        <dbReference type="ARBA" id="ARBA00023136"/>
    </source>
</evidence>
<feature type="signal peptide" evidence="5">
    <location>
        <begin position="1"/>
        <end position="20"/>
    </location>
</feature>
<feature type="domain" description="Neurotransmitter-gated ion-channel ligand-binding" evidence="6">
    <location>
        <begin position="42"/>
        <end position="242"/>
    </location>
</feature>
<dbReference type="InterPro" id="IPR006202">
    <property type="entry name" value="Neur_chan_lig-bd"/>
</dbReference>
<feature type="domain" description="Neurotransmitter-gated ion-channel transmembrane" evidence="7">
    <location>
        <begin position="249"/>
        <end position="397"/>
    </location>
</feature>
<feature type="transmembrane region" description="Helical" evidence="5">
    <location>
        <begin position="304"/>
        <end position="331"/>
    </location>
</feature>
<keyword evidence="5" id="KW-0406">Ion transport</keyword>
<dbReference type="InterPro" id="IPR006029">
    <property type="entry name" value="Neurotrans-gated_channel_TM"/>
</dbReference>
<keyword evidence="3 5" id="KW-1133">Transmembrane helix</keyword>
<dbReference type="PRINTS" id="PR00252">
    <property type="entry name" value="NRIONCHANNEL"/>
</dbReference>
<evidence type="ECO:0000256" key="5">
    <source>
        <dbReference type="RuleBase" id="RU000687"/>
    </source>
</evidence>
<comment type="subcellular location">
    <subcellularLocation>
        <location evidence="1">Membrane</location>
        <topology evidence="1">Multi-pass membrane protein</topology>
    </subcellularLocation>
</comment>
<comment type="caution">
    <text evidence="8">The sequence shown here is derived from an EMBL/GenBank/DDBJ whole genome shotgun (WGS) entry which is preliminary data.</text>
</comment>
<sequence length="446" mass="49423">MVAIILKSLFIASVLSPCFASTRNTTATQLAKFFSDTFISTTASYSQLIFPRENLLDQVTIDMKFNLKAITNFDEVAGTLELIGILKIIWTDELIDNAFNESIHGDFTEFLITNSYVWKPAVSLFNSAKSIVPVGDLTNLIRVEMNHNTGTSTLTWNPGVVTKTGCLVKVRDFPFDKQQCNITFTPWGHPFSEVAFQPTSTKVDMDGYDESSTWMITDTEVFTEILDGGSFINFQLSLTRRPTYFLLNMILPILILGVLNAMAFLLPAESGERVGYSITAFLTFAVYLTLIADTLPRSSSPLSLLCFFLMSMVVVSSVATIITIFTLKVYFKDEDEPVPNYVASFVGCLNCLMCKSDKDPEEEMFGIIENEEMDAVSINSETVKKENTFFDDAKSNASDESDTPKNKYGVDWKLVAGTLDMFSFLAICGASVGIAVVFLVPLAAQM</sequence>
<dbReference type="AlphaFoldDB" id="A0AA88YJ40"/>
<feature type="chain" id="PRO_5041517196" evidence="5">
    <location>
        <begin position="21"/>
        <end position="446"/>
    </location>
</feature>
<dbReference type="InterPro" id="IPR036719">
    <property type="entry name" value="Neuro-gated_channel_TM_sf"/>
</dbReference>
<evidence type="ECO:0000313" key="8">
    <source>
        <dbReference type="EMBL" id="KAK3106558.1"/>
    </source>
</evidence>
<dbReference type="GO" id="GO:0005230">
    <property type="term" value="F:extracellular ligand-gated monoatomic ion channel activity"/>
    <property type="evidence" value="ECO:0007669"/>
    <property type="project" value="InterPro"/>
</dbReference>
<dbReference type="CDD" id="cd19051">
    <property type="entry name" value="LGIC_TM_cation"/>
    <property type="match status" value="1"/>
</dbReference>
<dbReference type="PANTHER" id="PTHR18945">
    <property type="entry name" value="NEUROTRANSMITTER GATED ION CHANNEL"/>
    <property type="match status" value="1"/>
</dbReference>
<dbReference type="GO" id="GO:0004888">
    <property type="term" value="F:transmembrane signaling receptor activity"/>
    <property type="evidence" value="ECO:0007669"/>
    <property type="project" value="InterPro"/>
</dbReference>
<evidence type="ECO:0000256" key="1">
    <source>
        <dbReference type="ARBA" id="ARBA00004141"/>
    </source>
</evidence>
<feature type="transmembrane region" description="Helical" evidence="5">
    <location>
        <begin position="274"/>
        <end position="292"/>
    </location>
</feature>
<evidence type="ECO:0000256" key="2">
    <source>
        <dbReference type="ARBA" id="ARBA00022692"/>
    </source>
</evidence>
<keyword evidence="5" id="KW-0732">Signal</keyword>
<comment type="similarity">
    <text evidence="5">Belongs to the ligand-gated ion channel (TC 1.A.9) family.</text>
</comment>
<evidence type="ECO:0000259" key="6">
    <source>
        <dbReference type="Pfam" id="PF02931"/>
    </source>
</evidence>
<evidence type="ECO:0000256" key="3">
    <source>
        <dbReference type="ARBA" id="ARBA00022989"/>
    </source>
</evidence>
<dbReference type="EMBL" id="VSWD01000003">
    <property type="protein sequence ID" value="KAK3106558.1"/>
    <property type="molecule type" value="Genomic_DNA"/>
</dbReference>
<dbReference type="InterPro" id="IPR018000">
    <property type="entry name" value="Neurotransmitter_ion_chnl_CS"/>
</dbReference>
<dbReference type="Gene3D" id="1.20.58.390">
    <property type="entry name" value="Neurotransmitter-gated ion-channel transmembrane domain"/>
    <property type="match status" value="1"/>
</dbReference>
<reference evidence="8" key="1">
    <citation type="submission" date="2019-08" db="EMBL/GenBank/DDBJ databases">
        <title>The improved chromosome-level genome for the pearl oyster Pinctada fucata martensii using PacBio sequencing and Hi-C.</title>
        <authorList>
            <person name="Zheng Z."/>
        </authorList>
    </citation>
    <scope>NUCLEOTIDE SEQUENCE</scope>
    <source>
        <strain evidence="8">ZZ-2019</strain>
        <tissue evidence="8">Adductor muscle</tissue>
    </source>
</reference>
<protein>
    <submittedName>
        <fullName evidence="8">Uncharacterized protein</fullName>
    </submittedName>
</protein>
<proteinExistence type="inferred from homology"/>
<feature type="transmembrane region" description="Helical" evidence="5">
    <location>
        <begin position="245"/>
        <end position="268"/>
    </location>
</feature>
<evidence type="ECO:0000259" key="7">
    <source>
        <dbReference type="Pfam" id="PF02932"/>
    </source>
</evidence>
<dbReference type="Gene3D" id="2.70.170.10">
    <property type="entry name" value="Neurotransmitter-gated ion-channel ligand-binding domain"/>
    <property type="match status" value="1"/>
</dbReference>
<accession>A0AA88YJ40</accession>
<keyword evidence="5" id="KW-0813">Transport</keyword>
<dbReference type="GO" id="GO:0016020">
    <property type="term" value="C:membrane"/>
    <property type="evidence" value="ECO:0007669"/>
    <property type="project" value="UniProtKB-SubCell"/>
</dbReference>
<dbReference type="Pfam" id="PF02932">
    <property type="entry name" value="Neur_chan_memb"/>
    <property type="match status" value="1"/>
</dbReference>
<dbReference type="CDD" id="cd18989">
    <property type="entry name" value="LGIC_ECD_cation"/>
    <property type="match status" value="1"/>
</dbReference>